<evidence type="ECO:0000256" key="7">
    <source>
        <dbReference type="ARBA" id="ARBA00023040"/>
    </source>
</evidence>
<evidence type="ECO:0000256" key="3">
    <source>
        <dbReference type="ARBA" id="ARBA00022475"/>
    </source>
</evidence>
<keyword evidence="12" id="KW-0716">Sensory transduction</keyword>
<dbReference type="PRINTS" id="PR00245">
    <property type="entry name" value="OLFACTORYR"/>
</dbReference>
<evidence type="ECO:0000259" key="13">
    <source>
        <dbReference type="PROSITE" id="PS50262"/>
    </source>
</evidence>
<feature type="transmembrane region" description="Helical" evidence="12">
    <location>
        <begin position="204"/>
        <end position="226"/>
    </location>
</feature>
<evidence type="ECO:0000313" key="16">
    <source>
        <dbReference type="Xenbase" id="XB-GENE-29091227"/>
    </source>
</evidence>
<feature type="transmembrane region" description="Helical" evidence="12">
    <location>
        <begin position="141"/>
        <end position="162"/>
    </location>
</feature>
<dbReference type="Xenbase" id="XB-GENE-29091227">
    <property type="gene designation" value="or5ar34"/>
</dbReference>
<dbReference type="GO" id="GO:0004984">
    <property type="term" value="F:olfactory receptor activity"/>
    <property type="evidence" value="ECO:0000318"/>
    <property type="project" value="GO_Central"/>
</dbReference>
<evidence type="ECO:0000256" key="5">
    <source>
        <dbReference type="ARBA" id="ARBA00022725"/>
    </source>
</evidence>
<dbReference type="InterPro" id="IPR000725">
    <property type="entry name" value="Olfact_rcpt"/>
</dbReference>
<dbReference type="PRINTS" id="PR00237">
    <property type="entry name" value="GPCRRHODOPSN"/>
</dbReference>
<sequence length="308" mass="34996">MEEGNATQVEVFVLLGFSHLPHLRLILICIFSFLYACTLLENGLMVLLIKHNHRLHNPMYFFLANLSAIDLFLSSAIVPKMIRDLVSGEGLISLRGCIIQLFFFALLAGAECLFLSLMAFDRYVAICNPLHYINIISHETCFKLISGVWVLSFLCSLLHTMFTYNIVFCGPNKINHFFCDFLPLFQLACSDITPNLIIVYVSDFLNGMCNFLIILSSYISIITTILRITSQKGRLKAFSTCASHLTVIFLYYGTLISTYFHPLRSFLESKDRTASLIYTMVTPALNPLIYSLRNNDVKKALKIYFAKV</sequence>
<evidence type="ECO:0000256" key="6">
    <source>
        <dbReference type="ARBA" id="ARBA00022989"/>
    </source>
</evidence>
<dbReference type="SUPFAM" id="SSF81321">
    <property type="entry name" value="Family A G protein-coupled receptor-like"/>
    <property type="match status" value="1"/>
</dbReference>
<dbReference type="GO" id="GO:0005886">
    <property type="term" value="C:plasma membrane"/>
    <property type="evidence" value="ECO:0007669"/>
    <property type="project" value="UniProtKB-SubCell"/>
</dbReference>
<keyword evidence="4 11" id="KW-0812">Transmembrane</keyword>
<evidence type="ECO:0000256" key="2">
    <source>
        <dbReference type="ARBA" id="ARBA00010663"/>
    </source>
</evidence>
<feature type="transmembrane region" description="Helical" evidence="12">
    <location>
        <begin position="25"/>
        <end position="48"/>
    </location>
</feature>
<evidence type="ECO:0000256" key="12">
    <source>
        <dbReference type="RuleBase" id="RU363047"/>
    </source>
</evidence>
<feature type="transmembrane region" description="Helical" evidence="12">
    <location>
        <begin position="60"/>
        <end position="78"/>
    </location>
</feature>
<dbReference type="GO" id="GO:0005549">
    <property type="term" value="F:odorant binding"/>
    <property type="evidence" value="ECO:0000318"/>
    <property type="project" value="GO_Central"/>
</dbReference>
<dbReference type="Gene3D" id="1.20.1070.10">
    <property type="entry name" value="Rhodopsin 7-helix transmembrane proteins"/>
    <property type="match status" value="1"/>
</dbReference>
<feature type="transmembrane region" description="Helical" evidence="12">
    <location>
        <begin position="273"/>
        <end position="292"/>
    </location>
</feature>
<evidence type="ECO:0000256" key="8">
    <source>
        <dbReference type="ARBA" id="ARBA00023136"/>
    </source>
</evidence>
<keyword evidence="6 12" id="KW-1133">Transmembrane helix</keyword>
<dbReference type="InterPro" id="IPR017452">
    <property type="entry name" value="GPCR_Rhodpsn_7TM"/>
</dbReference>
<dbReference type="PROSITE" id="PS00237">
    <property type="entry name" value="G_PROTEIN_RECEP_F1_1"/>
    <property type="match status" value="1"/>
</dbReference>
<organism evidence="14 15">
    <name type="scientific">Xenopus tropicalis</name>
    <name type="common">Western clawed frog</name>
    <name type="synonym">Silurana tropicalis</name>
    <dbReference type="NCBI Taxonomy" id="8364"/>
    <lineage>
        <taxon>Eukaryota</taxon>
        <taxon>Metazoa</taxon>
        <taxon>Chordata</taxon>
        <taxon>Craniata</taxon>
        <taxon>Vertebrata</taxon>
        <taxon>Euteleostomi</taxon>
        <taxon>Amphibia</taxon>
        <taxon>Batrachia</taxon>
        <taxon>Anura</taxon>
        <taxon>Pipoidea</taxon>
        <taxon>Pipidae</taxon>
        <taxon>Xenopodinae</taxon>
        <taxon>Xenopus</taxon>
        <taxon>Silurana</taxon>
    </lineage>
</organism>
<dbReference type="CDD" id="cd13954">
    <property type="entry name" value="7tmA_OR"/>
    <property type="match status" value="1"/>
</dbReference>
<dbReference type="InterPro" id="IPR050516">
    <property type="entry name" value="Olfactory_GPCR"/>
</dbReference>
<dbReference type="KEGG" id="xtr:108648794"/>
<evidence type="ECO:0000256" key="11">
    <source>
        <dbReference type="RuleBase" id="RU000688"/>
    </source>
</evidence>
<gene>
    <name evidence="16" type="primary">or5ar34</name>
    <name evidence="15" type="synonym">LOC108648794</name>
</gene>
<protein>
    <recommendedName>
        <fullName evidence="12">Olfactory receptor</fullName>
    </recommendedName>
</protein>
<keyword evidence="9 11" id="KW-0675">Receptor</keyword>
<dbReference type="PANTHER" id="PTHR26452">
    <property type="entry name" value="OLFACTORY RECEPTOR"/>
    <property type="match status" value="1"/>
</dbReference>
<dbReference type="OMA" id="SHETCFK"/>
<keyword evidence="14" id="KW-1185">Reference proteome</keyword>
<evidence type="ECO:0000313" key="15">
    <source>
        <dbReference type="RefSeq" id="XP_017952714.2"/>
    </source>
</evidence>
<dbReference type="AGR" id="Xenbase:XB-GENE-29091227"/>
<dbReference type="Pfam" id="PF13853">
    <property type="entry name" value="7tm_4"/>
    <property type="match status" value="1"/>
</dbReference>
<evidence type="ECO:0000256" key="9">
    <source>
        <dbReference type="ARBA" id="ARBA00023170"/>
    </source>
</evidence>
<feature type="transmembrane region" description="Helical" evidence="12">
    <location>
        <begin position="238"/>
        <end position="261"/>
    </location>
</feature>
<dbReference type="OrthoDB" id="6145535at2759"/>
<feature type="domain" description="G-protein coupled receptors family 1 profile" evidence="13">
    <location>
        <begin position="41"/>
        <end position="290"/>
    </location>
</feature>
<keyword evidence="8 12" id="KW-0472">Membrane</keyword>
<evidence type="ECO:0000256" key="1">
    <source>
        <dbReference type="ARBA" id="ARBA00004651"/>
    </source>
</evidence>
<evidence type="ECO:0000313" key="14">
    <source>
        <dbReference type="Proteomes" id="UP000008143"/>
    </source>
</evidence>
<name>A0A8J0T3R1_XENTR</name>
<keyword evidence="10 11" id="KW-0807">Transducer</keyword>
<accession>A0A8J0T3R1</accession>
<keyword evidence="5 12" id="KW-0552">Olfaction</keyword>
<dbReference type="FunFam" id="1.10.1220.70:FF:000001">
    <property type="entry name" value="Olfactory receptor"/>
    <property type="match status" value="1"/>
</dbReference>
<keyword evidence="3 12" id="KW-1003">Cell membrane</keyword>
<comment type="similarity">
    <text evidence="2 11">Belongs to the G-protein coupled receptor 1 family.</text>
</comment>
<feature type="transmembrane region" description="Helical" evidence="12">
    <location>
        <begin position="98"/>
        <end position="120"/>
    </location>
</feature>
<dbReference type="PROSITE" id="PS50262">
    <property type="entry name" value="G_PROTEIN_RECEP_F1_2"/>
    <property type="match status" value="1"/>
</dbReference>
<dbReference type="GO" id="GO:0004930">
    <property type="term" value="F:G protein-coupled receptor activity"/>
    <property type="evidence" value="ECO:0007669"/>
    <property type="project" value="UniProtKB-KW"/>
</dbReference>
<evidence type="ECO:0000256" key="4">
    <source>
        <dbReference type="ARBA" id="ARBA00022692"/>
    </source>
</evidence>
<keyword evidence="7 11" id="KW-0297">G-protein coupled receptor</keyword>
<comment type="subcellular location">
    <subcellularLocation>
        <location evidence="1 12">Cell membrane</location>
        <topology evidence="1 12">Multi-pass membrane protein</topology>
    </subcellularLocation>
</comment>
<reference evidence="15" key="1">
    <citation type="submission" date="2025-08" db="UniProtKB">
        <authorList>
            <consortium name="RefSeq"/>
        </authorList>
    </citation>
    <scope>IDENTIFICATION</scope>
    <source>
        <strain evidence="15">Nigerian</strain>
        <tissue evidence="15">Liver and blood</tissue>
    </source>
</reference>
<dbReference type="RefSeq" id="XP_017952714.2">
    <property type="nucleotide sequence ID" value="XM_018097225.2"/>
</dbReference>
<proteinExistence type="inferred from homology"/>
<dbReference type="AlphaFoldDB" id="A0A8J0T3R1"/>
<dbReference type="InterPro" id="IPR000276">
    <property type="entry name" value="GPCR_Rhodpsn"/>
</dbReference>
<evidence type="ECO:0000256" key="10">
    <source>
        <dbReference type="ARBA" id="ARBA00023224"/>
    </source>
</evidence>
<dbReference type="Proteomes" id="UP000008143">
    <property type="component" value="Chromosome 9"/>
</dbReference>
<dbReference type="FunFam" id="1.20.1070.10:FF:000015">
    <property type="entry name" value="Olfactory receptor"/>
    <property type="match status" value="1"/>
</dbReference>